<dbReference type="OrthoDB" id="2415966at2759"/>
<evidence type="ECO:0000256" key="7">
    <source>
        <dbReference type="ARBA" id="ARBA00023242"/>
    </source>
</evidence>
<keyword evidence="10" id="KW-1185">Reference proteome</keyword>
<reference evidence="9" key="1">
    <citation type="submission" date="2019-08" db="EMBL/GenBank/DDBJ databases">
        <title>The genome of the North American firefly Photinus pyralis.</title>
        <authorList>
            <consortium name="Photinus pyralis genome working group"/>
            <person name="Fallon T.R."/>
            <person name="Sander Lower S.E."/>
            <person name="Weng J.-K."/>
        </authorList>
    </citation>
    <scope>NUCLEOTIDE SEQUENCE</scope>
    <source>
        <strain evidence="9">TRF0915ILg1</strain>
        <tissue evidence="9">Whole body</tissue>
    </source>
</reference>
<comment type="similarity">
    <text evidence="3">Belongs to the HARBI1 family.</text>
</comment>
<dbReference type="PANTHER" id="PTHR22930">
    <property type="match status" value="1"/>
</dbReference>
<protein>
    <recommendedName>
        <fullName evidence="8">DDE Tnp4 domain-containing protein</fullName>
    </recommendedName>
</protein>
<dbReference type="GO" id="GO:0005634">
    <property type="term" value="C:nucleus"/>
    <property type="evidence" value="ECO:0007669"/>
    <property type="project" value="UniProtKB-SubCell"/>
</dbReference>
<keyword evidence="5" id="KW-0479">Metal-binding</keyword>
<gene>
    <name evidence="9" type="ORF">ILUMI_14144</name>
</gene>
<dbReference type="InterPro" id="IPR045249">
    <property type="entry name" value="HARBI1-like"/>
</dbReference>
<feature type="domain" description="DDE Tnp4" evidence="8">
    <location>
        <begin position="21"/>
        <end position="182"/>
    </location>
</feature>
<keyword evidence="6" id="KW-0378">Hydrolase</keyword>
<evidence type="ECO:0000256" key="4">
    <source>
        <dbReference type="ARBA" id="ARBA00022722"/>
    </source>
</evidence>
<evidence type="ECO:0000256" key="6">
    <source>
        <dbReference type="ARBA" id="ARBA00022801"/>
    </source>
</evidence>
<dbReference type="Pfam" id="PF13359">
    <property type="entry name" value="DDE_Tnp_4"/>
    <property type="match status" value="1"/>
</dbReference>
<dbReference type="Proteomes" id="UP000801492">
    <property type="component" value="Unassembled WGS sequence"/>
</dbReference>
<dbReference type="GO" id="GO:0016787">
    <property type="term" value="F:hydrolase activity"/>
    <property type="evidence" value="ECO:0007669"/>
    <property type="project" value="UniProtKB-KW"/>
</dbReference>
<comment type="subcellular location">
    <subcellularLocation>
        <location evidence="2">Nucleus</location>
    </subcellularLocation>
</comment>
<sequence>MTTVKTRFFEKFNFPGIVGCIDCTHIAIVPPPANNVEYPTHVFINRKGYYSINCQIICDADLKILGMNARYPGSVHDSAVWTVSNINRVLHGNYTQNNDQTTWLLGDSGYHLQPYLLTPVVGAEQETPEGRYTRSHCTVRNTIERCIGLLKAYFRCLHKDRVLHYKPQMAAKIIYSCAVLHNIMRDRNMDVPNINIEYGNY</sequence>
<accession>A0A8K0CR14</accession>
<dbReference type="PANTHER" id="PTHR22930:SF289">
    <property type="entry name" value="DDE TNP4 DOMAIN-CONTAINING PROTEIN-RELATED"/>
    <property type="match status" value="1"/>
</dbReference>
<proteinExistence type="inferred from homology"/>
<dbReference type="GO" id="GO:0046872">
    <property type="term" value="F:metal ion binding"/>
    <property type="evidence" value="ECO:0007669"/>
    <property type="project" value="UniProtKB-KW"/>
</dbReference>
<keyword evidence="7" id="KW-0539">Nucleus</keyword>
<organism evidence="9 10">
    <name type="scientific">Ignelater luminosus</name>
    <name type="common">Cucubano</name>
    <name type="synonym">Pyrophorus luminosus</name>
    <dbReference type="NCBI Taxonomy" id="2038154"/>
    <lineage>
        <taxon>Eukaryota</taxon>
        <taxon>Metazoa</taxon>
        <taxon>Ecdysozoa</taxon>
        <taxon>Arthropoda</taxon>
        <taxon>Hexapoda</taxon>
        <taxon>Insecta</taxon>
        <taxon>Pterygota</taxon>
        <taxon>Neoptera</taxon>
        <taxon>Endopterygota</taxon>
        <taxon>Coleoptera</taxon>
        <taxon>Polyphaga</taxon>
        <taxon>Elateriformia</taxon>
        <taxon>Elateroidea</taxon>
        <taxon>Elateridae</taxon>
        <taxon>Agrypninae</taxon>
        <taxon>Pyrophorini</taxon>
        <taxon>Ignelater</taxon>
    </lineage>
</organism>
<comment type="caution">
    <text evidence="9">The sequence shown here is derived from an EMBL/GenBank/DDBJ whole genome shotgun (WGS) entry which is preliminary data.</text>
</comment>
<dbReference type="EMBL" id="VTPC01015788">
    <property type="protein sequence ID" value="KAF2892029.1"/>
    <property type="molecule type" value="Genomic_DNA"/>
</dbReference>
<dbReference type="AlphaFoldDB" id="A0A8K0CR14"/>
<comment type="cofactor">
    <cofactor evidence="1">
        <name>a divalent metal cation</name>
        <dbReference type="ChEBI" id="CHEBI:60240"/>
    </cofactor>
</comment>
<evidence type="ECO:0000256" key="5">
    <source>
        <dbReference type="ARBA" id="ARBA00022723"/>
    </source>
</evidence>
<evidence type="ECO:0000256" key="2">
    <source>
        <dbReference type="ARBA" id="ARBA00004123"/>
    </source>
</evidence>
<evidence type="ECO:0000313" key="9">
    <source>
        <dbReference type="EMBL" id="KAF2892029.1"/>
    </source>
</evidence>
<evidence type="ECO:0000256" key="1">
    <source>
        <dbReference type="ARBA" id="ARBA00001968"/>
    </source>
</evidence>
<keyword evidence="4" id="KW-0540">Nuclease</keyword>
<name>A0A8K0CR14_IGNLU</name>
<evidence type="ECO:0000313" key="10">
    <source>
        <dbReference type="Proteomes" id="UP000801492"/>
    </source>
</evidence>
<evidence type="ECO:0000256" key="3">
    <source>
        <dbReference type="ARBA" id="ARBA00006958"/>
    </source>
</evidence>
<evidence type="ECO:0000259" key="8">
    <source>
        <dbReference type="Pfam" id="PF13359"/>
    </source>
</evidence>
<dbReference type="GO" id="GO:0004518">
    <property type="term" value="F:nuclease activity"/>
    <property type="evidence" value="ECO:0007669"/>
    <property type="project" value="UniProtKB-KW"/>
</dbReference>
<dbReference type="InterPro" id="IPR027806">
    <property type="entry name" value="HARBI1_dom"/>
</dbReference>